<comment type="caution">
    <text evidence="8">The sequence shown here is derived from an EMBL/GenBank/DDBJ whole genome shotgun (WGS) entry which is preliminary data.</text>
</comment>
<dbReference type="SUPFAM" id="SSF56645">
    <property type="entry name" value="Acyl-CoA dehydrogenase NM domain-like"/>
    <property type="match status" value="1"/>
</dbReference>
<keyword evidence="3" id="KW-0285">Flavoprotein</keyword>
<dbReference type="InterPro" id="IPR046373">
    <property type="entry name" value="Acyl-CoA_Oxase/DH_mid-dom_sf"/>
</dbReference>
<dbReference type="Pfam" id="PF02771">
    <property type="entry name" value="Acyl-CoA_dh_N"/>
    <property type="match status" value="1"/>
</dbReference>
<proteinExistence type="inferred from homology"/>
<dbReference type="SUPFAM" id="SSF47203">
    <property type="entry name" value="Acyl-CoA dehydrogenase C-terminal domain-like"/>
    <property type="match status" value="1"/>
</dbReference>
<evidence type="ECO:0000313" key="9">
    <source>
        <dbReference type="Proteomes" id="UP000582974"/>
    </source>
</evidence>
<feature type="domain" description="Acyl-CoA dehydrogenase/oxidase C-terminal" evidence="6">
    <location>
        <begin position="233"/>
        <end position="354"/>
    </location>
</feature>
<dbReference type="InterPro" id="IPR036250">
    <property type="entry name" value="AcylCo_DH-like_C"/>
</dbReference>
<dbReference type="PANTHER" id="PTHR43884">
    <property type="entry name" value="ACYL-COA DEHYDROGENASE"/>
    <property type="match status" value="1"/>
</dbReference>
<evidence type="ECO:0000256" key="4">
    <source>
        <dbReference type="ARBA" id="ARBA00022827"/>
    </source>
</evidence>
<dbReference type="Gene3D" id="1.10.540.10">
    <property type="entry name" value="Acyl-CoA dehydrogenase/oxidase, N-terminal domain"/>
    <property type="match status" value="1"/>
</dbReference>
<evidence type="ECO:0000256" key="2">
    <source>
        <dbReference type="ARBA" id="ARBA00009347"/>
    </source>
</evidence>
<dbReference type="EMBL" id="JACCKD010000005">
    <property type="protein sequence ID" value="MBA0126999.1"/>
    <property type="molecule type" value="Genomic_DNA"/>
</dbReference>
<dbReference type="InterPro" id="IPR037069">
    <property type="entry name" value="AcylCoA_DH/ox_N_sf"/>
</dbReference>
<comment type="cofactor">
    <cofactor evidence="1">
        <name>FAD</name>
        <dbReference type="ChEBI" id="CHEBI:57692"/>
    </cofactor>
</comment>
<dbReference type="GO" id="GO:0003995">
    <property type="term" value="F:acyl-CoA dehydrogenase activity"/>
    <property type="evidence" value="ECO:0007669"/>
    <property type="project" value="TreeGrafter"/>
</dbReference>
<comment type="similarity">
    <text evidence="2">Belongs to the acyl-CoA dehydrogenase family.</text>
</comment>
<dbReference type="PANTHER" id="PTHR43884:SF20">
    <property type="entry name" value="ACYL-COA DEHYDROGENASE FADE28"/>
    <property type="match status" value="1"/>
</dbReference>
<protein>
    <submittedName>
        <fullName evidence="8">Acyl-CoA dehydrogenase family protein</fullName>
    </submittedName>
</protein>
<evidence type="ECO:0000313" key="8">
    <source>
        <dbReference type="EMBL" id="MBA0126999.1"/>
    </source>
</evidence>
<dbReference type="GO" id="GO:0050660">
    <property type="term" value="F:flavin adenine dinucleotide binding"/>
    <property type="evidence" value="ECO:0007669"/>
    <property type="project" value="InterPro"/>
</dbReference>
<sequence>MPGTTDEQEELARTIRSVLEREPGPDRLTSQAAPSHGYDAKLWSVLCEQVGVAALAVPERFDGLGAGVRELQVAAEELGKDLTPNPLLGSAALATRALLESGDEQACERILPRIATGEALATLAWAGADGRWDPDEPACTARQDGAQHALDGTAHYVLDGDLADVLVVAAAHAGSVALFEVDPGQGAVTREHTPAMDQERRLATVSLHGARGTRLAGADGATALRRARDTACAVLAAEQAGAAARALEVTVEYTKNRVQFGRPIGSFQALKHRMADMHVLVETARSVSYAAGEAIDAGSEEAEQAVLAATVHCSDALSRVASEMIQLHGGIAITWEHDAHRYFKRAHSSAQLFGQPHEHLERLLRV</sequence>
<dbReference type="InterPro" id="IPR009100">
    <property type="entry name" value="AcylCoA_DH/oxidase_NM_dom_sf"/>
</dbReference>
<dbReference type="Gene3D" id="1.20.140.10">
    <property type="entry name" value="Butyryl-CoA Dehydrogenase, subunit A, domain 3"/>
    <property type="match status" value="1"/>
</dbReference>
<reference evidence="8 9" key="1">
    <citation type="submission" date="2020-07" db="EMBL/GenBank/DDBJ databases">
        <title>Genome of Haloechinothrix sp.</title>
        <authorList>
            <person name="Tang S.-K."/>
            <person name="Yang L."/>
            <person name="Zhu W.-Y."/>
        </authorList>
    </citation>
    <scope>NUCLEOTIDE SEQUENCE [LARGE SCALE GENOMIC DNA]</scope>
    <source>
        <strain evidence="8 9">YIM 98757</strain>
    </source>
</reference>
<gene>
    <name evidence="8" type="ORF">H0B56_15725</name>
</gene>
<organism evidence="8 9">
    <name type="scientific">Haloechinothrix aidingensis</name>
    <dbReference type="NCBI Taxonomy" id="2752311"/>
    <lineage>
        <taxon>Bacteria</taxon>
        <taxon>Bacillati</taxon>
        <taxon>Actinomycetota</taxon>
        <taxon>Actinomycetes</taxon>
        <taxon>Pseudonocardiales</taxon>
        <taxon>Pseudonocardiaceae</taxon>
        <taxon>Haloechinothrix</taxon>
    </lineage>
</organism>
<dbReference type="CDD" id="cd00567">
    <property type="entry name" value="ACAD"/>
    <property type="match status" value="1"/>
</dbReference>
<keyword evidence="9" id="KW-1185">Reference proteome</keyword>
<name>A0A838ACK2_9PSEU</name>
<accession>A0A838ACK2</accession>
<dbReference type="Proteomes" id="UP000582974">
    <property type="component" value="Unassembled WGS sequence"/>
</dbReference>
<feature type="domain" description="Acyl-CoA dehydrogenase/oxidase N-terminal" evidence="7">
    <location>
        <begin position="5"/>
        <end position="118"/>
    </location>
</feature>
<keyword evidence="4" id="KW-0274">FAD</keyword>
<dbReference type="Gene3D" id="2.40.110.10">
    <property type="entry name" value="Butyryl-CoA Dehydrogenase, subunit A, domain 2"/>
    <property type="match status" value="1"/>
</dbReference>
<dbReference type="AlphaFoldDB" id="A0A838ACK2"/>
<dbReference type="RefSeq" id="WP_180893811.1">
    <property type="nucleotide sequence ID" value="NZ_JACCKD010000005.1"/>
</dbReference>
<evidence type="ECO:0000256" key="3">
    <source>
        <dbReference type="ARBA" id="ARBA00022630"/>
    </source>
</evidence>
<keyword evidence="5" id="KW-0560">Oxidoreductase</keyword>
<evidence type="ECO:0000259" key="6">
    <source>
        <dbReference type="Pfam" id="PF00441"/>
    </source>
</evidence>
<dbReference type="InterPro" id="IPR013786">
    <property type="entry name" value="AcylCoA_DH/ox_N"/>
</dbReference>
<dbReference type="Pfam" id="PF00441">
    <property type="entry name" value="Acyl-CoA_dh_1"/>
    <property type="match status" value="1"/>
</dbReference>
<evidence type="ECO:0000259" key="7">
    <source>
        <dbReference type="Pfam" id="PF02771"/>
    </source>
</evidence>
<dbReference type="InterPro" id="IPR009075">
    <property type="entry name" value="AcylCo_DH/oxidase_C"/>
</dbReference>
<evidence type="ECO:0000256" key="1">
    <source>
        <dbReference type="ARBA" id="ARBA00001974"/>
    </source>
</evidence>
<evidence type="ECO:0000256" key="5">
    <source>
        <dbReference type="ARBA" id="ARBA00023002"/>
    </source>
</evidence>